<dbReference type="PANTHER" id="PTHR12192">
    <property type="entry name" value="CATION TRANSPORT PROTEIN CHAC-RELATED"/>
    <property type="match status" value="1"/>
</dbReference>
<dbReference type="PANTHER" id="PTHR12192:SF2">
    <property type="entry name" value="GLUTATHIONE-SPECIFIC GAMMA-GLUTAMYLCYCLOTRANSFERASE 2"/>
    <property type="match status" value="1"/>
</dbReference>
<organism evidence="3 4">
    <name type="scientific">Dacryopinax primogenitus (strain DJM 731)</name>
    <name type="common">Brown rot fungus</name>
    <dbReference type="NCBI Taxonomy" id="1858805"/>
    <lineage>
        <taxon>Eukaryota</taxon>
        <taxon>Fungi</taxon>
        <taxon>Dikarya</taxon>
        <taxon>Basidiomycota</taxon>
        <taxon>Agaricomycotina</taxon>
        <taxon>Dacrymycetes</taxon>
        <taxon>Dacrymycetales</taxon>
        <taxon>Dacrymycetaceae</taxon>
        <taxon>Dacryopinax</taxon>
    </lineage>
</organism>
<dbReference type="CDD" id="cd06661">
    <property type="entry name" value="GGCT_like"/>
    <property type="match status" value="1"/>
</dbReference>
<keyword evidence="4" id="KW-1185">Reference proteome</keyword>
<dbReference type="GeneID" id="63691667"/>
<dbReference type="InterPro" id="IPR013024">
    <property type="entry name" value="GGCT-like"/>
</dbReference>
<keyword evidence="2" id="KW-0456">Lyase</keyword>
<dbReference type="OrthoDB" id="5894at2759"/>
<dbReference type="InterPro" id="IPR006840">
    <property type="entry name" value="ChaC"/>
</dbReference>
<dbReference type="STRING" id="1858805.M5FSZ5"/>
<dbReference type="GO" id="GO:0061928">
    <property type="term" value="F:glutathione specific gamma-glutamylcyclotransferase activity"/>
    <property type="evidence" value="ECO:0007669"/>
    <property type="project" value="UniProtKB-EC"/>
</dbReference>
<dbReference type="EMBL" id="JH795871">
    <property type="protein sequence ID" value="EJT99093.1"/>
    <property type="molecule type" value="Genomic_DNA"/>
</dbReference>
<dbReference type="Gene3D" id="3.10.490.10">
    <property type="entry name" value="Gamma-glutamyl cyclotransferase-like"/>
    <property type="match status" value="1"/>
</dbReference>
<dbReference type="Pfam" id="PF04752">
    <property type="entry name" value="ChaC"/>
    <property type="match status" value="1"/>
</dbReference>
<proteinExistence type="predicted"/>
<evidence type="ECO:0000256" key="1">
    <source>
        <dbReference type="ARBA" id="ARBA00012344"/>
    </source>
</evidence>
<reference evidence="3 4" key="1">
    <citation type="journal article" date="2012" name="Science">
        <title>The Paleozoic origin of enzymatic lignin decomposition reconstructed from 31 fungal genomes.</title>
        <authorList>
            <person name="Floudas D."/>
            <person name="Binder M."/>
            <person name="Riley R."/>
            <person name="Barry K."/>
            <person name="Blanchette R.A."/>
            <person name="Henrissat B."/>
            <person name="Martinez A.T."/>
            <person name="Otillar R."/>
            <person name="Spatafora J.W."/>
            <person name="Yadav J.S."/>
            <person name="Aerts A."/>
            <person name="Benoit I."/>
            <person name="Boyd A."/>
            <person name="Carlson A."/>
            <person name="Copeland A."/>
            <person name="Coutinho P.M."/>
            <person name="de Vries R.P."/>
            <person name="Ferreira P."/>
            <person name="Findley K."/>
            <person name="Foster B."/>
            <person name="Gaskell J."/>
            <person name="Glotzer D."/>
            <person name="Gorecki P."/>
            <person name="Heitman J."/>
            <person name="Hesse C."/>
            <person name="Hori C."/>
            <person name="Igarashi K."/>
            <person name="Jurgens J.A."/>
            <person name="Kallen N."/>
            <person name="Kersten P."/>
            <person name="Kohler A."/>
            <person name="Kuees U."/>
            <person name="Kumar T.K.A."/>
            <person name="Kuo A."/>
            <person name="LaButti K."/>
            <person name="Larrondo L.F."/>
            <person name="Lindquist E."/>
            <person name="Ling A."/>
            <person name="Lombard V."/>
            <person name="Lucas S."/>
            <person name="Lundell T."/>
            <person name="Martin R."/>
            <person name="McLaughlin D.J."/>
            <person name="Morgenstern I."/>
            <person name="Morin E."/>
            <person name="Murat C."/>
            <person name="Nagy L.G."/>
            <person name="Nolan M."/>
            <person name="Ohm R.A."/>
            <person name="Patyshakuliyeva A."/>
            <person name="Rokas A."/>
            <person name="Ruiz-Duenas F.J."/>
            <person name="Sabat G."/>
            <person name="Salamov A."/>
            <person name="Samejima M."/>
            <person name="Schmutz J."/>
            <person name="Slot J.C."/>
            <person name="St John F."/>
            <person name="Stenlid J."/>
            <person name="Sun H."/>
            <person name="Sun S."/>
            <person name="Syed K."/>
            <person name="Tsang A."/>
            <person name="Wiebenga A."/>
            <person name="Young D."/>
            <person name="Pisabarro A."/>
            <person name="Eastwood D.C."/>
            <person name="Martin F."/>
            <person name="Cullen D."/>
            <person name="Grigoriev I.V."/>
            <person name="Hibbett D.S."/>
        </authorList>
    </citation>
    <scope>NUCLEOTIDE SEQUENCE [LARGE SCALE GENOMIC DNA]</scope>
    <source>
        <strain evidence="3 4">DJM-731 SS1</strain>
    </source>
</reference>
<dbReference type="GO" id="GO:0005737">
    <property type="term" value="C:cytoplasm"/>
    <property type="evidence" value="ECO:0007669"/>
    <property type="project" value="TreeGrafter"/>
</dbReference>
<sequence length="237" mass="26815">MTYTVFGYGSLIFKPPPHTIHQRPGYVKGYVRRFAQSSWDHRGTIKRPGRVVTIIPWGEWHTLAEERRHEEAADKEDIVWGVAYTIDPQYEDEVRAYLDYREKNGYSVHTEDIYNLVNGKEELIIPQCILYVGLASNPSFVGPEPLDYLAHRIWSCTGPSGANRDYLYGLAKAIRELAPGSHDVHLASLETRVQSLEVDERAGLLLLPAGEDVADSNMEEPQGEQFAQVAIMVNEDT</sequence>
<gene>
    <name evidence="3" type="ORF">DACRYDRAFT_83004</name>
</gene>
<evidence type="ECO:0000313" key="4">
    <source>
        <dbReference type="Proteomes" id="UP000030653"/>
    </source>
</evidence>
<dbReference type="RefSeq" id="XP_040625991.1">
    <property type="nucleotide sequence ID" value="XM_040776605.1"/>
</dbReference>
<dbReference type="Proteomes" id="UP000030653">
    <property type="component" value="Unassembled WGS sequence"/>
</dbReference>
<evidence type="ECO:0000256" key="2">
    <source>
        <dbReference type="ARBA" id="ARBA00023239"/>
    </source>
</evidence>
<accession>M5FSZ5</accession>
<dbReference type="AlphaFoldDB" id="M5FSZ5"/>
<dbReference type="EC" id="4.3.2.7" evidence="1"/>
<dbReference type="OMA" id="DHREKDG"/>
<dbReference type="SUPFAM" id="SSF110857">
    <property type="entry name" value="Gamma-glutamyl cyclotransferase-like"/>
    <property type="match status" value="1"/>
</dbReference>
<protein>
    <recommendedName>
        <fullName evidence="1">glutathione-specific gamma-glutamylcyclotransferase</fullName>
        <ecNumber evidence="1">4.3.2.7</ecNumber>
    </recommendedName>
</protein>
<evidence type="ECO:0000313" key="3">
    <source>
        <dbReference type="EMBL" id="EJT99093.1"/>
    </source>
</evidence>
<dbReference type="InterPro" id="IPR036568">
    <property type="entry name" value="GGCT-like_sf"/>
</dbReference>
<dbReference type="HOGENOM" id="CLU_070703_0_0_1"/>
<dbReference type="GO" id="GO:0006751">
    <property type="term" value="P:glutathione catabolic process"/>
    <property type="evidence" value="ECO:0007669"/>
    <property type="project" value="InterPro"/>
</dbReference>
<name>M5FSZ5_DACPD</name>